<evidence type="ECO:0000313" key="1">
    <source>
        <dbReference type="EMBL" id="RXH56777.1"/>
    </source>
</evidence>
<dbReference type="InterPro" id="IPR009898">
    <property type="entry name" value="DUF1440"/>
</dbReference>
<keyword evidence="2" id="KW-1185">Reference proteome</keyword>
<reference evidence="1 2" key="1">
    <citation type="submission" date="2018-11" db="EMBL/GenBank/DDBJ databases">
        <authorList>
            <person name="Mardanov A.V."/>
            <person name="Ravin N.V."/>
            <person name="Dedysh S.N."/>
        </authorList>
    </citation>
    <scope>NUCLEOTIDE SEQUENCE [LARGE SCALE GENOMIC DNA]</scope>
    <source>
        <strain evidence="1 2">AF10</strain>
    </source>
</reference>
<dbReference type="EMBL" id="RDSM01000001">
    <property type="protein sequence ID" value="RXH56777.1"/>
    <property type="molecule type" value="Genomic_DNA"/>
</dbReference>
<name>A0A4Q0T0W0_9BACT</name>
<reference evidence="2" key="2">
    <citation type="submission" date="2019-02" db="EMBL/GenBank/DDBJ databases">
        <title>Granulicella sibirica sp. nov., a psychrotolerant acidobacterium isolated from an organic soil layer in forested tundra, West Siberia.</title>
        <authorList>
            <person name="Oshkin I.Y."/>
            <person name="Kulichevskaya I.S."/>
            <person name="Rijpstra W.I.C."/>
            <person name="Sinninghe Damste J.S."/>
            <person name="Rakitin A.L."/>
            <person name="Ravin N.V."/>
            <person name="Dedysh S.N."/>
        </authorList>
    </citation>
    <scope>NUCLEOTIDE SEQUENCE [LARGE SCALE GENOMIC DNA]</scope>
    <source>
        <strain evidence="2">AF10</strain>
    </source>
</reference>
<organism evidence="1 2">
    <name type="scientific">Granulicella sibirica</name>
    <dbReference type="NCBI Taxonomy" id="2479048"/>
    <lineage>
        <taxon>Bacteria</taxon>
        <taxon>Pseudomonadati</taxon>
        <taxon>Acidobacteriota</taxon>
        <taxon>Terriglobia</taxon>
        <taxon>Terriglobales</taxon>
        <taxon>Acidobacteriaceae</taxon>
        <taxon>Granulicella</taxon>
    </lineage>
</organism>
<dbReference type="Proteomes" id="UP000289437">
    <property type="component" value="Unassembled WGS sequence"/>
</dbReference>
<sequence>MSEVAVEKPTETRSLLKGLFAGLIGGLAGAAAKTVAEKIYPPRVHGEPEPSEVVIEKATDGEASDETKEIGAEAIHWAFGAMAGAAYGGLVEYYPAASSKEGASFGLTLAALTHGGALPAMGLGAAPEDQTAQEKTSEMSSHLVYGVVTEIVRGMVRKML</sequence>
<protein>
    <recommendedName>
        <fullName evidence="3">DUF1440 domain-containing protein</fullName>
    </recommendedName>
</protein>
<gene>
    <name evidence="1" type="ORF">GRAN_0087</name>
</gene>
<dbReference type="AlphaFoldDB" id="A0A4Q0T0W0"/>
<dbReference type="OrthoDB" id="121289at2"/>
<accession>A0A4Q0T0W0</accession>
<dbReference type="RefSeq" id="WP_128911051.1">
    <property type="nucleotide sequence ID" value="NZ_RDSM01000001.1"/>
</dbReference>
<proteinExistence type="predicted"/>
<dbReference type="Pfam" id="PF07274">
    <property type="entry name" value="DUF1440"/>
    <property type="match status" value="1"/>
</dbReference>
<evidence type="ECO:0008006" key="3">
    <source>
        <dbReference type="Google" id="ProtNLM"/>
    </source>
</evidence>
<comment type="caution">
    <text evidence="1">The sequence shown here is derived from an EMBL/GenBank/DDBJ whole genome shotgun (WGS) entry which is preliminary data.</text>
</comment>
<evidence type="ECO:0000313" key="2">
    <source>
        <dbReference type="Proteomes" id="UP000289437"/>
    </source>
</evidence>